<keyword evidence="4 6" id="KW-0450">Lipoyl</keyword>
<dbReference type="InterPro" id="IPR001078">
    <property type="entry name" value="2-oxoacid_DH_actylTfrase"/>
</dbReference>
<comment type="cofactor">
    <cofactor evidence="1 6">
        <name>(R)-lipoate</name>
        <dbReference type="ChEBI" id="CHEBI:83088"/>
    </cofactor>
</comment>
<dbReference type="CDD" id="cd06849">
    <property type="entry name" value="lipoyl_domain"/>
    <property type="match status" value="1"/>
</dbReference>
<sequence>MSGQVFRLPDLGEGLTEAEVVRWLVAEGETVAVDQPVVEVETAKSLVEVPTPYAGKVSTRHAPEGSVLEVGKPLLTVEFAETPAETYREEERAGSGNVLIGYGTPGASSVPGRRRRPRASVTPAASAPTAKNAQSTNTIAQNAQSALPQNAQPAPAQNAQSAPSQKAQTAPAQNAQFAPPRNAQPTPEQNMQSAPPRNAQPTPEQNVQSTPLQNAQPTPEQNVQSTPLQNAQPAPAQNARSARARVPLVVSPLVRRLAQEGGVDLSAVDGSGPGGLIVRADVSRELERALNGASHALNGAPRTWQDTPRAVNGASNTSAAAVAGETRIPLTGFRKAVSAALTRSRSEIPEATVWVDVDATRLWELREATRPGPGILAYLARFTVAALREFPVLNARVDTERQEIVQLERIDLGIAVQGKRGLVVPAVTDAGAMTTAGLDREIRRVTEDAREGTVHGSGTFTLNNYGGFRVDGSAAIINHPQVAILGFGRILDRPWVVDGQICVRKITQMSFVFDHRVCDGGTAAGFMRSVADAIEDPASAIARL</sequence>
<dbReference type="InterPro" id="IPR036625">
    <property type="entry name" value="E3-bd_dom_sf"/>
</dbReference>
<organism evidence="10 11">
    <name type="scientific">Paractinoplanes ovalisporus</name>
    <dbReference type="NCBI Taxonomy" id="2810368"/>
    <lineage>
        <taxon>Bacteria</taxon>
        <taxon>Bacillati</taxon>
        <taxon>Actinomycetota</taxon>
        <taxon>Actinomycetes</taxon>
        <taxon>Micromonosporales</taxon>
        <taxon>Micromonosporaceae</taxon>
        <taxon>Paractinoplanes</taxon>
    </lineage>
</organism>
<dbReference type="SUPFAM" id="SSF52777">
    <property type="entry name" value="CoA-dependent acyltransferases"/>
    <property type="match status" value="1"/>
</dbReference>
<evidence type="ECO:0000256" key="2">
    <source>
        <dbReference type="ARBA" id="ARBA00007317"/>
    </source>
</evidence>
<name>A0ABS2A3U4_9ACTN</name>
<dbReference type="PANTHER" id="PTHR43178:SF5">
    <property type="entry name" value="LIPOAMIDE ACYLTRANSFERASE COMPONENT OF BRANCHED-CHAIN ALPHA-KETO ACID DEHYDROGENASE COMPLEX, MITOCHONDRIAL"/>
    <property type="match status" value="1"/>
</dbReference>
<accession>A0ABS2A3U4</accession>
<evidence type="ECO:0000256" key="1">
    <source>
        <dbReference type="ARBA" id="ARBA00001938"/>
    </source>
</evidence>
<proteinExistence type="inferred from homology"/>
<dbReference type="InterPro" id="IPR011053">
    <property type="entry name" value="Single_hybrid_motif"/>
</dbReference>
<dbReference type="Gene3D" id="4.10.320.10">
    <property type="entry name" value="E3-binding domain"/>
    <property type="match status" value="1"/>
</dbReference>
<evidence type="ECO:0000313" key="11">
    <source>
        <dbReference type="Proteomes" id="UP000632138"/>
    </source>
</evidence>
<gene>
    <name evidence="10" type="ORF">JIG36_03010</name>
</gene>
<dbReference type="PROSITE" id="PS51826">
    <property type="entry name" value="PSBD"/>
    <property type="match status" value="1"/>
</dbReference>
<feature type="compositionally biased region" description="Low complexity" evidence="7">
    <location>
        <begin position="140"/>
        <end position="168"/>
    </location>
</feature>
<dbReference type="InterPro" id="IPR050743">
    <property type="entry name" value="2-oxoacid_DH_E2_comp"/>
</dbReference>
<evidence type="ECO:0000256" key="4">
    <source>
        <dbReference type="ARBA" id="ARBA00022823"/>
    </source>
</evidence>
<dbReference type="Pfam" id="PF00364">
    <property type="entry name" value="Biotin_lipoyl"/>
    <property type="match status" value="1"/>
</dbReference>
<evidence type="ECO:0000256" key="6">
    <source>
        <dbReference type="RuleBase" id="RU003423"/>
    </source>
</evidence>
<protein>
    <recommendedName>
        <fullName evidence="6">Dihydrolipoamide acetyltransferase component of pyruvate dehydrogenase complex</fullName>
        <ecNumber evidence="6">2.3.1.-</ecNumber>
    </recommendedName>
</protein>
<dbReference type="EC" id="2.3.1.-" evidence="6"/>
<dbReference type="Gene3D" id="2.40.50.100">
    <property type="match status" value="1"/>
</dbReference>
<dbReference type="SUPFAM" id="SSF51230">
    <property type="entry name" value="Single hybrid motif"/>
    <property type="match status" value="1"/>
</dbReference>
<keyword evidence="3 6" id="KW-0808">Transferase</keyword>
<dbReference type="InterPro" id="IPR004167">
    <property type="entry name" value="PSBD"/>
</dbReference>
<evidence type="ECO:0000313" key="10">
    <source>
        <dbReference type="EMBL" id="MBM2614523.1"/>
    </source>
</evidence>
<dbReference type="EMBL" id="JAENHP010000001">
    <property type="protein sequence ID" value="MBM2614523.1"/>
    <property type="molecule type" value="Genomic_DNA"/>
</dbReference>
<dbReference type="Proteomes" id="UP000632138">
    <property type="component" value="Unassembled WGS sequence"/>
</dbReference>
<comment type="caution">
    <text evidence="10">The sequence shown here is derived from an EMBL/GenBank/DDBJ whole genome shotgun (WGS) entry which is preliminary data.</text>
</comment>
<dbReference type="InterPro" id="IPR000089">
    <property type="entry name" value="Biotin_lipoyl"/>
</dbReference>
<dbReference type="PROSITE" id="PS50968">
    <property type="entry name" value="BIOTINYL_LIPOYL"/>
    <property type="match status" value="1"/>
</dbReference>
<reference evidence="10 11" key="1">
    <citation type="submission" date="2021-01" db="EMBL/GenBank/DDBJ databases">
        <title>Actinoplanes sp. nov. LDG1-06 isolated from lichen.</title>
        <authorList>
            <person name="Saeng-In P."/>
            <person name="Phongsopitanun W."/>
            <person name="Kanchanasin P."/>
            <person name="Yuki M."/>
            <person name="Kudo T."/>
            <person name="Ohkuma M."/>
            <person name="Tanasupawat S."/>
        </authorList>
    </citation>
    <scope>NUCLEOTIDE SEQUENCE [LARGE SCALE GENOMIC DNA]</scope>
    <source>
        <strain evidence="10 11">LDG1-06</strain>
    </source>
</reference>
<feature type="domain" description="Lipoyl-binding" evidence="8">
    <location>
        <begin position="3"/>
        <end position="78"/>
    </location>
</feature>
<evidence type="ECO:0000256" key="7">
    <source>
        <dbReference type="SAM" id="MobiDB-lite"/>
    </source>
</evidence>
<dbReference type="InterPro" id="IPR023213">
    <property type="entry name" value="CAT-like_dom_sf"/>
</dbReference>
<keyword evidence="5 6" id="KW-0012">Acyltransferase</keyword>
<dbReference type="RefSeq" id="WP_203374405.1">
    <property type="nucleotide sequence ID" value="NZ_JAENHP010000001.1"/>
</dbReference>
<comment type="similarity">
    <text evidence="2 6">Belongs to the 2-oxoacid dehydrogenase family.</text>
</comment>
<dbReference type="Pfam" id="PF00198">
    <property type="entry name" value="2-oxoacid_dh"/>
    <property type="match status" value="1"/>
</dbReference>
<feature type="domain" description="Peripheral subunit-binding (PSBD)" evidence="9">
    <location>
        <begin position="249"/>
        <end position="286"/>
    </location>
</feature>
<dbReference type="SUPFAM" id="SSF47005">
    <property type="entry name" value="Peripheral subunit-binding domain of 2-oxo acid dehydrogenase complex"/>
    <property type="match status" value="1"/>
</dbReference>
<dbReference type="PANTHER" id="PTHR43178">
    <property type="entry name" value="DIHYDROLIPOAMIDE ACETYLTRANSFERASE COMPONENT OF PYRUVATE DEHYDROGENASE COMPLEX"/>
    <property type="match status" value="1"/>
</dbReference>
<evidence type="ECO:0000256" key="5">
    <source>
        <dbReference type="ARBA" id="ARBA00023315"/>
    </source>
</evidence>
<feature type="compositionally biased region" description="Low complexity" evidence="7">
    <location>
        <begin position="229"/>
        <end position="243"/>
    </location>
</feature>
<dbReference type="Gene3D" id="3.30.559.10">
    <property type="entry name" value="Chloramphenicol acetyltransferase-like domain"/>
    <property type="match status" value="1"/>
</dbReference>
<evidence type="ECO:0000256" key="3">
    <source>
        <dbReference type="ARBA" id="ARBA00022679"/>
    </source>
</evidence>
<feature type="compositionally biased region" description="Polar residues" evidence="7">
    <location>
        <begin position="183"/>
        <end position="228"/>
    </location>
</feature>
<feature type="region of interest" description="Disordered" evidence="7">
    <location>
        <begin position="84"/>
        <end position="243"/>
    </location>
</feature>
<dbReference type="Pfam" id="PF02817">
    <property type="entry name" value="E3_binding"/>
    <property type="match status" value="1"/>
</dbReference>
<evidence type="ECO:0000259" key="8">
    <source>
        <dbReference type="PROSITE" id="PS50968"/>
    </source>
</evidence>
<evidence type="ECO:0000259" key="9">
    <source>
        <dbReference type="PROSITE" id="PS51826"/>
    </source>
</evidence>
<keyword evidence="11" id="KW-1185">Reference proteome</keyword>
<feature type="compositionally biased region" description="Low complexity" evidence="7">
    <location>
        <begin position="119"/>
        <end position="130"/>
    </location>
</feature>